<dbReference type="InterPro" id="IPR041677">
    <property type="entry name" value="DNA2/NAM7_AAA_11"/>
</dbReference>
<comment type="caution">
    <text evidence="8">The sequence shown here is derived from an EMBL/GenBank/DDBJ whole genome shotgun (WGS) entry which is preliminary data.</text>
</comment>
<sequence length="1098" mass="120283">MGWREEIAAALDEWIASEGGAGRTPRWQRIGRAIRAGGPGGYAVDLRGSDIGPDQLDSLKLAGPEPDGIETEGLSVSETVQNGSLLTLKVAEFADVADPHLWMLKQPPTFLIEALRDGINSLGEAPLAAALAAGRIGGEFSPAPEPPGFHPAQHEAYRACLGRGVHLVWGPPGTGKTTVLKRAIGDLIGGGKRVLLVSATNVAVDNALLGVVKEKRHGPGDIVRVGPPQLKEVADNPEVSLPLMVRERLAETADRRRGIESELVALRARAAELAALETSLTGFDSSAYFAALKLLRAPGQGLATARSRAAAAKAREAEAAETLGDAETAVRHADARVAAVEPARRLWRQVDELRAEQASVRKAAERREADALLADDRVQELLSELRQFEGKGALARWRSRERQDGIRAKLGEAEQRAVRARQEAVSARAVANSHHTTLEARLAELTPHISCTREEIQGYDAALRSARTALESAEMHAQSCGRMVTALDRALKRAEKADALATDAQRKGWPERHAQAERIRPLVAADRKRRPELEKRFKAVQEEYERLARNAQGEIIKNAGLVATTLARFRTNKAVFQGPYDVVLVDEAGSATLPEVLLAAGKASRAAVLLGDFMQLGAVIPRDLKDSDRPDVKRWLLPDVFRHCGITEPAQAARHPACVTLIEQHRFGPAVMRLANELAYGGMLRGSNHASARTPSDDDPEIVFVDTDGLHELARAHLTGSRKGWWPAGSLISRALVDHHHDKGEEAGIVTPYGVQAEATLEALRDVEGSTGRPLAEVGTAHRFQGREFPVVIFDTVEGANSRELWMAMAHRQPDANDWQREGVRLLNVAVTRVQTRLYIIGSAQRVSRARRGTALAQVAGMIGTPGVRVLRAKDLITPPSTPGVRLGPFGTELADVLSRHVKVTDVHDERAFYEAFVDGLRAARTSIWLWAPWVAKRVRAVLPELRDAVRRGVRVTVFLRDATDQLQRRNQELITDLRAIVHTVVPVNVMHQKIVVIDERTVMLGSLNALSQSWTREVMLTMRGARFARKLLEHEHAEQFARPPKCGRCGGADIEIRRRSNGVWFWRCYATACKTDPKTGRSRAWNQDIRLGGRARR</sequence>
<dbReference type="InterPro" id="IPR001736">
    <property type="entry name" value="PLipase_D/transphosphatidylase"/>
</dbReference>
<evidence type="ECO:0000313" key="9">
    <source>
        <dbReference type="Proteomes" id="UP000621266"/>
    </source>
</evidence>
<dbReference type="RefSeq" id="WP_156207352.1">
    <property type="nucleotide sequence ID" value="NZ_WHPN01000381.1"/>
</dbReference>
<proteinExistence type="inferred from homology"/>
<feature type="coiled-coil region" evidence="6">
    <location>
        <begin position="487"/>
        <end position="550"/>
    </location>
</feature>
<evidence type="ECO:0000313" key="8">
    <source>
        <dbReference type="EMBL" id="KAF4406176.1"/>
    </source>
</evidence>
<dbReference type="Gene3D" id="3.40.50.300">
    <property type="entry name" value="P-loop containing nucleotide triphosphate hydrolases"/>
    <property type="match status" value="3"/>
</dbReference>
<dbReference type="InterPro" id="IPR041679">
    <property type="entry name" value="DNA2/NAM7-like_C"/>
</dbReference>
<protein>
    <recommendedName>
        <fullName evidence="7">PLD phosphodiesterase domain-containing protein</fullName>
    </recommendedName>
</protein>
<dbReference type="PROSITE" id="PS50035">
    <property type="entry name" value="PLD"/>
    <property type="match status" value="1"/>
</dbReference>
<keyword evidence="6" id="KW-0175">Coiled coil</keyword>
<evidence type="ECO:0000256" key="1">
    <source>
        <dbReference type="ARBA" id="ARBA00007913"/>
    </source>
</evidence>
<gene>
    <name evidence="8" type="ORF">GCU69_26355</name>
</gene>
<accession>A0ABQ7FEC8</accession>
<dbReference type="InterPro" id="IPR047187">
    <property type="entry name" value="SF1_C_Upf1"/>
</dbReference>
<dbReference type="InterPro" id="IPR050534">
    <property type="entry name" value="Coronavir_polyprotein_1ab"/>
</dbReference>
<keyword evidence="9" id="KW-1185">Reference proteome</keyword>
<dbReference type="SUPFAM" id="SSF52540">
    <property type="entry name" value="P-loop containing nucleoside triphosphate hydrolases"/>
    <property type="match status" value="1"/>
</dbReference>
<keyword evidence="4" id="KW-0347">Helicase</keyword>
<evidence type="ECO:0000259" key="7">
    <source>
        <dbReference type="PROSITE" id="PS50035"/>
    </source>
</evidence>
<dbReference type="Proteomes" id="UP000621266">
    <property type="component" value="Unassembled WGS sequence"/>
</dbReference>
<evidence type="ECO:0000256" key="4">
    <source>
        <dbReference type="ARBA" id="ARBA00022806"/>
    </source>
</evidence>
<organism evidence="8 9">
    <name type="scientific">Streptomyces lycii</name>
    <dbReference type="NCBI Taxonomy" id="2654337"/>
    <lineage>
        <taxon>Bacteria</taxon>
        <taxon>Bacillati</taxon>
        <taxon>Actinomycetota</taxon>
        <taxon>Actinomycetes</taxon>
        <taxon>Kitasatosporales</taxon>
        <taxon>Streptomycetaceae</taxon>
        <taxon>Streptomyces</taxon>
    </lineage>
</organism>
<keyword evidence="2" id="KW-0547">Nucleotide-binding</keyword>
<comment type="similarity">
    <text evidence="1">Belongs to the DNA2/NAM7 helicase family.</text>
</comment>
<name>A0ABQ7FEC8_9ACTN</name>
<dbReference type="SUPFAM" id="SSF56024">
    <property type="entry name" value="Phospholipase D/nuclease"/>
    <property type="match status" value="1"/>
</dbReference>
<dbReference type="Pfam" id="PF13087">
    <property type="entry name" value="AAA_12"/>
    <property type="match status" value="1"/>
</dbReference>
<evidence type="ECO:0000256" key="3">
    <source>
        <dbReference type="ARBA" id="ARBA00022801"/>
    </source>
</evidence>
<dbReference type="Pfam" id="PF13086">
    <property type="entry name" value="AAA_11"/>
    <property type="match status" value="2"/>
</dbReference>
<dbReference type="Pfam" id="PF13091">
    <property type="entry name" value="PLDc_2"/>
    <property type="match status" value="1"/>
</dbReference>
<feature type="domain" description="PLD phosphodiesterase" evidence="7">
    <location>
        <begin position="987"/>
        <end position="1014"/>
    </location>
</feature>
<dbReference type="CDD" id="cd18808">
    <property type="entry name" value="SF1_C_Upf1"/>
    <property type="match status" value="1"/>
</dbReference>
<evidence type="ECO:0000256" key="6">
    <source>
        <dbReference type="SAM" id="Coils"/>
    </source>
</evidence>
<dbReference type="InterPro" id="IPR027417">
    <property type="entry name" value="P-loop_NTPase"/>
</dbReference>
<dbReference type="InterPro" id="IPR025202">
    <property type="entry name" value="PLD-like_dom"/>
</dbReference>
<keyword evidence="5" id="KW-0067">ATP-binding</keyword>
<evidence type="ECO:0000256" key="5">
    <source>
        <dbReference type="ARBA" id="ARBA00022840"/>
    </source>
</evidence>
<keyword evidence="3" id="KW-0378">Hydrolase</keyword>
<dbReference type="EMBL" id="WHPN01000381">
    <property type="protein sequence ID" value="KAF4406176.1"/>
    <property type="molecule type" value="Genomic_DNA"/>
</dbReference>
<dbReference type="PANTHER" id="PTHR43788:SF8">
    <property type="entry name" value="DNA-BINDING PROTEIN SMUBP-2"/>
    <property type="match status" value="1"/>
</dbReference>
<dbReference type="Gene3D" id="3.30.870.10">
    <property type="entry name" value="Endonuclease Chain A"/>
    <property type="match status" value="1"/>
</dbReference>
<reference evidence="8 9" key="1">
    <citation type="submission" date="2019-10" db="EMBL/GenBank/DDBJ databases">
        <title>Streptomyces tenebrisbrunneis sp.nov., an endogenous actinomycete isolated from of Lycium ruthenicum.</title>
        <authorList>
            <person name="Ma L."/>
        </authorList>
    </citation>
    <scope>NUCLEOTIDE SEQUENCE [LARGE SCALE GENOMIC DNA]</scope>
    <source>
        <strain evidence="8 9">TRM 66187</strain>
    </source>
</reference>
<dbReference type="PANTHER" id="PTHR43788">
    <property type="entry name" value="DNA2/NAM7 HELICASE FAMILY MEMBER"/>
    <property type="match status" value="1"/>
</dbReference>
<evidence type="ECO:0000256" key="2">
    <source>
        <dbReference type="ARBA" id="ARBA00022741"/>
    </source>
</evidence>